<evidence type="ECO:0000256" key="6">
    <source>
        <dbReference type="NCBIfam" id="TIGR00152"/>
    </source>
</evidence>
<accession>A0A2R4XMW1</accession>
<dbReference type="GO" id="GO:0005524">
    <property type="term" value="F:ATP binding"/>
    <property type="evidence" value="ECO:0007669"/>
    <property type="project" value="UniProtKB-UniRule"/>
</dbReference>
<dbReference type="PANTHER" id="PTHR10695:SF46">
    <property type="entry name" value="BIFUNCTIONAL COENZYME A SYNTHASE-RELATED"/>
    <property type="match status" value="1"/>
</dbReference>
<comment type="function">
    <text evidence="5">Catalyzes the phosphorylation of the 3'-hydroxyl group of dephosphocoenzyme A to form coenzyme A.</text>
</comment>
<dbReference type="HAMAP" id="MF_00376">
    <property type="entry name" value="Dephospho_CoA_kinase"/>
    <property type="match status" value="1"/>
</dbReference>
<dbReference type="Proteomes" id="UP000244571">
    <property type="component" value="Chromosome"/>
</dbReference>
<reference evidence="7 8" key="1">
    <citation type="submission" date="2018-04" db="EMBL/GenBank/DDBJ databases">
        <title>Bordetella sp. HZ20 isolated from seawater.</title>
        <authorList>
            <person name="Sun C."/>
        </authorList>
    </citation>
    <scope>NUCLEOTIDE SEQUENCE [LARGE SCALE GENOMIC DNA]</scope>
    <source>
        <strain evidence="7 8">HZ20</strain>
    </source>
</reference>
<dbReference type="GO" id="GO:0015937">
    <property type="term" value="P:coenzyme A biosynthetic process"/>
    <property type="evidence" value="ECO:0007669"/>
    <property type="project" value="UniProtKB-UniRule"/>
</dbReference>
<dbReference type="PANTHER" id="PTHR10695">
    <property type="entry name" value="DEPHOSPHO-COA KINASE-RELATED"/>
    <property type="match status" value="1"/>
</dbReference>
<sequence>MFRLGLTGGIGSGKSLVADMLQELGAAVIDTDRVAHELTAPGGQAIALIREAFGADVIRADGAMDRDRMRALVFEDPPARKTLEAIIHPLIRKRVGELANEATGCYTVFVVPLLIESGRWRHQVDRVCVVDCDRQTQIDRVVSRNGLALQQIEKILAAQATRQERLDHADDVITNDGQTTRESVREQVLVLHQRWCNLAAC</sequence>
<evidence type="ECO:0000313" key="8">
    <source>
        <dbReference type="Proteomes" id="UP000244571"/>
    </source>
</evidence>
<keyword evidence="8" id="KW-1185">Reference proteome</keyword>
<proteinExistence type="inferred from homology"/>
<gene>
    <name evidence="5" type="primary">coaE</name>
    <name evidence="7" type="ORF">DBV39_16950</name>
</gene>
<dbReference type="RefSeq" id="WP_108622547.1">
    <property type="nucleotide sequence ID" value="NZ_CP028901.1"/>
</dbReference>
<evidence type="ECO:0000256" key="3">
    <source>
        <dbReference type="ARBA" id="ARBA00022840"/>
    </source>
</evidence>
<dbReference type="Pfam" id="PF01121">
    <property type="entry name" value="CoaE"/>
    <property type="match status" value="1"/>
</dbReference>
<evidence type="ECO:0000256" key="5">
    <source>
        <dbReference type="HAMAP-Rule" id="MF_00376"/>
    </source>
</evidence>
<dbReference type="Gene3D" id="3.40.50.300">
    <property type="entry name" value="P-loop containing nucleotide triphosphate hydrolases"/>
    <property type="match status" value="1"/>
</dbReference>
<evidence type="ECO:0000256" key="1">
    <source>
        <dbReference type="ARBA" id="ARBA00009018"/>
    </source>
</evidence>
<comment type="catalytic activity">
    <reaction evidence="5">
        <text>3'-dephospho-CoA + ATP = ADP + CoA + H(+)</text>
        <dbReference type="Rhea" id="RHEA:18245"/>
        <dbReference type="ChEBI" id="CHEBI:15378"/>
        <dbReference type="ChEBI" id="CHEBI:30616"/>
        <dbReference type="ChEBI" id="CHEBI:57287"/>
        <dbReference type="ChEBI" id="CHEBI:57328"/>
        <dbReference type="ChEBI" id="CHEBI:456216"/>
        <dbReference type="EC" id="2.7.1.24"/>
    </reaction>
</comment>
<dbReference type="EC" id="2.7.1.24" evidence="5 6"/>
<comment type="similarity">
    <text evidence="1 5">Belongs to the CoaE family.</text>
</comment>
<keyword evidence="2 5" id="KW-0547">Nucleotide-binding</keyword>
<keyword evidence="5 7" id="KW-0418">Kinase</keyword>
<dbReference type="InterPro" id="IPR001977">
    <property type="entry name" value="Depp_CoAkinase"/>
</dbReference>
<dbReference type="UniPathway" id="UPA00241">
    <property type="reaction ID" value="UER00356"/>
</dbReference>
<organism evidence="7 8">
    <name type="scientific">Orrella marina</name>
    <dbReference type="NCBI Taxonomy" id="2163011"/>
    <lineage>
        <taxon>Bacteria</taxon>
        <taxon>Pseudomonadati</taxon>
        <taxon>Pseudomonadota</taxon>
        <taxon>Betaproteobacteria</taxon>
        <taxon>Burkholderiales</taxon>
        <taxon>Alcaligenaceae</taxon>
        <taxon>Orrella</taxon>
    </lineage>
</organism>
<dbReference type="GO" id="GO:0005737">
    <property type="term" value="C:cytoplasm"/>
    <property type="evidence" value="ECO:0007669"/>
    <property type="project" value="UniProtKB-SubCell"/>
</dbReference>
<keyword evidence="5" id="KW-0963">Cytoplasm</keyword>
<protein>
    <recommendedName>
        <fullName evidence="5 6">Dephospho-CoA kinase</fullName>
        <ecNumber evidence="5 6">2.7.1.24</ecNumber>
    </recommendedName>
    <alternativeName>
        <fullName evidence="5">Dephosphocoenzyme A kinase</fullName>
    </alternativeName>
</protein>
<feature type="binding site" evidence="5">
    <location>
        <begin position="11"/>
        <end position="16"/>
    </location>
    <ligand>
        <name>ATP</name>
        <dbReference type="ChEBI" id="CHEBI:30616"/>
    </ligand>
</feature>
<dbReference type="NCBIfam" id="TIGR00152">
    <property type="entry name" value="dephospho-CoA kinase"/>
    <property type="match status" value="1"/>
</dbReference>
<dbReference type="KEGG" id="boz:DBV39_16950"/>
<dbReference type="AlphaFoldDB" id="A0A2R4XMW1"/>
<evidence type="ECO:0000256" key="2">
    <source>
        <dbReference type="ARBA" id="ARBA00022741"/>
    </source>
</evidence>
<dbReference type="CDD" id="cd02022">
    <property type="entry name" value="DPCK"/>
    <property type="match status" value="1"/>
</dbReference>
<dbReference type="GO" id="GO:0004140">
    <property type="term" value="F:dephospho-CoA kinase activity"/>
    <property type="evidence" value="ECO:0007669"/>
    <property type="project" value="UniProtKB-UniRule"/>
</dbReference>
<comment type="subcellular location">
    <subcellularLocation>
        <location evidence="5">Cytoplasm</location>
    </subcellularLocation>
</comment>
<dbReference type="PROSITE" id="PS51219">
    <property type="entry name" value="DPCK"/>
    <property type="match status" value="1"/>
</dbReference>
<evidence type="ECO:0000256" key="4">
    <source>
        <dbReference type="ARBA" id="ARBA00022993"/>
    </source>
</evidence>
<dbReference type="EMBL" id="CP028901">
    <property type="protein sequence ID" value="AWB35137.1"/>
    <property type="molecule type" value="Genomic_DNA"/>
</dbReference>
<comment type="pathway">
    <text evidence="5">Cofactor biosynthesis; coenzyme A biosynthesis; CoA from (R)-pantothenate: step 5/5.</text>
</comment>
<dbReference type="OrthoDB" id="9812943at2"/>
<dbReference type="InterPro" id="IPR027417">
    <property type="entry name" value="P-loop_NTPase"/>
</dbReference>
<keyword evidence="5" id="KW-0808">Transferase</keyword>
<keyword evidence="3 5" id="KW-0067">ATP-binding</keyword>
<dbReference type="SUPFAM" id="SSF52540">
    <property type="entry name" value="P-loop containing nucleoside triphosphate hydrolases"/>
    <property type="match status" value="1"/>
</dbReference>
<keyword evidence="4 5" id="KW-0173">Coenzyme A biosynthesis</keyword>
<evidence type="ECO:0000313" key="7">
    <source>
        <dbReference type="EMBL" id="AWB35137.1"/>
    </source>
</evidence>
<name>A0A2R4XMW1_9BURK</name>